<evidence type="ECO:0000256" key="2">
    <source>
        <dbReference type="SAM" id="Phobius"/>
    </source>
</evidence>
<organism evidence="4 5">
    <name type="scientific">Candidatus Uhrbacteria bacterium RIFCSPHIGHO2_12_FULL_60_25</name>
    <dbReference type="NCBI Taxonomy" id="1802399"/>
    <lineage>
        <taxon>Bacteria</taxon>
        <taxon>Candidatus Uhriibacteriota</taxon>
    </lineage>
</organism>
<evidence type="ECO:0000313" key="4">
    <source>
        <dbReference type="EMBL" id="OGL78573.1"/>
    </source>
</evidence>
<dbReference type="STRING" id="1802399.A3E39_02050"/>
<feature type="chain" id="PRO_5009533058" evidence="3">
    <location>
        <begin position="23"/>
        <end position="1034"/>
    </location>
</feature>
<evidence type="ECO:0000256" key="3">
    <source>
        <dbReference type="SAM" id="SignalP"/>
    </source>
</evidence>
<proteinExistence type="predicted"/>
<keyword evidence="3" id="KW-0732">Signal</keyword>
<sequence length="1034" mass="110590">MNRSLVIVWLVMVSLAPTVASAASVCCSCKGPPDPTSIACLTGDPDKDKFSVADCATMVAAAKLPEGWTCEKDQLNESKCRSVSDGGVCQKPPTSMFTYAAPQGEPRVRQGATTVERVRPEKEALPTLNVAIPGLTFTGDAGLMFGEYVAGANRYLLSIVAVAATVMFIYGAFLYLIGTAIESIRSGKQIMTDAVVGMLLVLGAYLILSTINPATVSLNALTVTPVEPIPLDYMAGNRNAPGTLAEVGVLPGNACTRQMSDEKTNEQGEVIRAPQAAGGNRCATNLNIPVNCPTRGKGKYGIKGLTPEVLKKYLEEQSRTGIPAGVIIANMLTESWNSCIIANLFGDPTKCGKADYIKYYNYGGIGCPQKKGATTCAHQAFPQPLIKKNCAKDAALSKQYKGKPAEEWPSKCRNTKTTCEQVDFNKYSAACKAGCAAGPAGVQCGEGCYPQPSYAQFGGSPFPSVQCSRIFKNASDFLTAHLSFVNKCLPFNDSVYKFAYCIGVSTYAGAPEKGEILASIIEQNCLCGDNDSYSCKRDLELEKNVTKGVIRKKNLYKLATQDEVIRVFEGILQPSTGGESRTEESIEAAAEKSTSTVEQVVAPPPPKPPVSTTTQPFGTGLPPMPNAPIIPDLNVKIPGLTFGSDTGALLAQYISTAYIYLISVSTVIASIMFTFGAFLYLLGTAITQIQSGKRIMTDAVVGLLLVLGAHLILRTVNPSTIKLESLNIASVGIEYPAPTIEEQAAPGPQVVVPSGGAAPTGVNSPGCDTKGKRTLMIPFPFQPQAAPPNTWKPQWGNILISPGAIDCPGAYPFIYFFHGNTGDNPGKNGLVAQNGAVTSFKLVLNHDGPASKLPDHYPIIMVVPFSKGSSETLFQGFNFDELRSAVRNTLKANPATQGIEIASESVMGHSGAGCNSLAWGQEVTKQKLYMIGYADTCFARNGIDKNHAPEKIIADVSIMDNAPKGSGWEVFVKDHEMTIKNGNNCRLKYPSAVPIELCAEHPTKDWFFFKDKARNHGFPITLNLMFALENWFKK</sequence>
<dbReference type="EMBL" id="MGEH01000028">
    <property type="protein sequence ID" value="OGL78573.1"/>
    <property type="molecule type" value="Genomic_DNA"/>
</dbReference>
<dbReference type="AlphaFoldDB" id="A0A1F7UJV7"/>
<accession>A0A1F7UJV7</accession>
<keyword evidence="2" id="KW-0812">Transmembrane</keyword>
<feature type="region of interest" description="Disordered" evidence="1">
    <location>
        <begin position="592"/>
        <end position="613"/>
    </location>
</feature>
<evidence type="ECO:0000256" key="1">
    <source>
        <dbReference type="SAM" id="MobiDB-lite"/>
    </source>
</evidence>
<feature type="signal peptide" evidence="3">
    <location>
        <begin position="1"/>
        <end position="22"/>
    </location>
</feature>
<protein>
    <submittedName>
        <fullName evidence="4">Uncharacterized protein</fullName>
    </submittedName>
</protein>
<comment type="caution">
    <text evidence="4">The sequence shown here is derived from an EMBL/GenBank/DDBJ whole genome shotgun (WGS) entry which is preliminary data.</text>
</comment>
<feature type="transmembrane region" description="Helical" evidence="2">
    <location>
        <begin position="190"/>
        <end position="208"/>
    </location>
</feature>
<gene>
    <name evidence="4" type="ORF">A3E39_02050</name>
</gene>
<evidence type="ECO:0000313" key="5">
    <source>
        <dbReference type="Proteomes" id="UP000176603"/>
    </source>
</evidence>
<feature type="transmembrane region" description="Helical" evidence="2">
    <location>
        <begin position="658"/>
        <end position="683"/>
    </location>
</feature>
<name>A0A1F7UJV7_9BACT</name>
<reference evidence="4 5" key="1">
    <citation type="journal article" date="2016" name="Nat. Commun.">
        <title>Thousands of microbial genomes shed light on interconnected biogeochemical processes in an aquifer system.</title>
        <authorList>
            <person name="Anantharaman K."/>
            <person name="Brown C.T."/>
            <person name="Hug L.A."/>
            <person name="Sharon I."/>
            <person name="Castelle C.J."/>
            <person name="Probst A.J."/>
            <person name="Thomas B.C."/>
            <person name="Singh A."/>
            <person name="Wilkins M.J."/>
            <person name="Karaoz U."/>
            <person name="Brodie E.L."/>
            <person name="Williams K.H."/>
            <person name="Hubbard S.S."/>
            <person name="Banfield J.F."/>
        </authorList>
    </citation>
    <scope>NUCLEOTIDE SEQUENCE [LARGE SCALE GENOMIC DNA]</scope>
</reference>
<dbReference type="Proteomes" id="UP000176603">
    <property type="component" value="Unassembled WGS sequence"/>
</dbReference>
<keyword evidence="2" id="KW-0472">Membrane</keyword>
<keyword evidence="2" id="KW-1133">Transmembrane helix</keyword>
<feature type="transmembrane region" description="Helical" evidence="2">
    <location>
        <begin position="695"/>
        <end position="713"/>
    </location>
</feature>
<feature type="transmembrane region" description="Helical" evidence="2">
    <location>
        <begin position="155"/>
        <end position="178"/>
    </location>
</feature>